<dbReference type="PANTHER" id="PTHR47968">
    <property type="entry name" value="CENTROMERE PROTEIN E"/>
    <property type="match status" value="1"/>
</dbReference>
<dbReference type="OMA" id="ERMGRTH"/>
<dbReference type="AlphaFoldDB" id="A0A0S4IMF0"/>
<dbReference type="SMART" id="SM00129">
    <property type="entry name" value="KISc"/>
    <property type="match status" value="1"/>
</dbReference>
<name>A0A0S4IMF0_BODSA</name>
<keyword evidence="7" id="KW-1185">Reference proteome</keyword>
<reference evidence="7" key="1">
    <citation type="submission" date="2015-09" db="EMBL/GenBank/DDBJ databases">
        <authorList>
            <consortium name="Pathogen Informatics"/>
        </authorList>
    </citation>
    <scope>NUCLEOTIDE SEQUENCE [LARGE SCALE GENOMIC DNA]</scope>
    <source>
        <strain evidence="7">Lake Konstanz</strain>
    </source>
</reference>
<dbReference type="SUPFAM" id="SSF52540">
    <property type="entry name" value="P-loop containing nucleoside triphosphate hydrolases"/>
    <property type="match status" value="1"/>
</dbReference>
<feature type="domain" description="Kinesin motor" evidence="5">
    <location>
        <begin position="1"/>
        <end position="128"/>
    </location>
</feature>
<gene>
    <name evidence="6" type="ORF">BSAL_62565</name>
</gene>
<dbReference type="PANTHER" id="PTHR47968:SF36">
    <property type="entry name" value="KINESIN HEAVY CHAIN ISOFORM X1"/>
    <property type="match status" value="1"/>
</dbReference>
<dbReference type="InterPro" id="IPR036961">
    <property type="entry name" value="Kinesin_motor_dom_sf"/>
</dbReference>
<evidence type="ECO:0000256" key="2">
    <source>
        <dbReference type="ARBA" id="ARBA00023054"/>
    </source>
</evidence>
<dbReference type="Pfam" id="PF00225">
    <property type="entry name" value="Kinesin"/>
    <property type="match status" value="1"/>
</dbReference>
<protein>
    <submittedName>
        <fullName evidence="6">Kinesin, putative</fullName>
    </submittedName>
</protein>
<dbReference type="GO" id="GO:0008017">
    <property type="term" value="F:microtubule binding"/>
    <property type="evidence" value="ECO:0007669"/>
    <property type="project" value="InterPro"/>
</dbReference>
<dbReference type="OrthoDB" id="3176171at2759"/>
<organism evidence="6 7">
    <name type="scientific">Bodo saltans</name>
    <name type="common">Flagellated protozoan</name>
    <dbReference type="NCBI Taxonomy" id="75058"/>
    <lineage>
        <taxon>Eukaryota</taxon>
        <taxon>Discoba</taxon>
        <taxon>Euglenozoa</taxon>
        <taxon>Kinetoplastea</taxon>
        <taxon>Metakinetoplastina</taxon>
        <taxon>Eubodonida</taxon>
        <taxon>Bodonidae</taxon>
        <taxon>Bodo</taxon>
    </lineage>
</organism>
<keyword evidence="2" id="KW-0175">Coiled coil</keyword>
<proteinExistence type="inferred from homology"/>
<keyword evidence="3" id="KW-0505">Motor protein</keyword>
<comment type="caution">
    <text evidence="4">Lacks conserved residue(s) required for the propagation of feature annotation.</text>
</comment>
<accession>A0A0S4IMF0</accession>
<dbReference type="InterPro" id="IPR027417">
    <property type="entry name" value="P-loop_NTPase"/>
</dbReference>
<keyword evidence="1" id="KW-0493">Microtubule</keyword>
<dbReference type="InterPro" id="IPR001752">
    <property type="entry name" value="Kinesin_motor_dom"/>
</dbReference>
<dbReference type="VEuPathDB" id="TriTrypDB:BSAL_62565"/>
<dbReference type="PROSITE" id="PS50067">
    <property type="entry name" value="KINESIN_MOTOR_2"/>
    <property type="match status" value="1"/>
</dbReference>
<evidence type="ECO:0000256" key="4">
    <source>
        <dbReference type="PROSITE-ProRule" id="PRU00283"/>
    </source>
</evidence>
<dbReference type="GO" id="GO:0007018">
    <property type="term" value="P:microtubule-based movement"/>
    <property type="evidence" value="ECO:0007669"/>
    <property type="project" value="InterPro"/>
</dbReference>
<evidence type="ECO:0000313" key="6">
    <source>
        <dbReference type="EMBL" id="CUF44615.1"/>
    </source>
</evidence>
<dbReference type="GO" id="GO:0003777">
    <property type="term" value="F:microtubule motor activity"/>
    <property type="evidence" value="ECO:0007669"/>
    <property type="project" value="InterPro"/>
</dbReference>
<evidence type="ECO:0000259" key="5">
    <source>
        <dbReference type="PROSITE" id="PS50067"/>
    </source>
</evidence>
<sequence length="130" mass="14371">MEQVKATSDILLNGNFNAVEPPMFTYGKCFLVDLAGSERLKRSHSEGIRQTEAIHINKSLAALGNVLHALSEARYQHIPYRDSKLTRILQESLGQGGSSSIVVNISPWVGNAFETRQSLQFGLRAMTIVQ</sequence>
<dbReference type="Gene3D" id="3.40.850.10">
    <property type="entry name" value="Kinesin motor domain"/>
    <property type="match status" value="1"/>
</dbReference>
<dbReference type="GO" id="GO:0005524">
    <property type="term" value="F:ATP binding"/>
    <property type="evidence" value="ECO:0007669"/>
    <property type="project" value="InterPro"/>
</dbReference>
<dbReference type="Proteomes" id="UP000051952">
    <property type="component" value="Unassembled WGS sequence"/>
</dbReference>
<comment type="similarity">
    <text evidence="4">Belongs to the TRAFAC class myosin-kinesin ATPase superfamily. Kinesin family.</text>
</comment>
<evidence type="ECO:0000256" key="1">
    <source>
        <dbReference type="ARBA" id="ARBA00022701"/>
    </source>
</evidence>
<feature type="non-terminal residue" evidence="6">
    <location>
        <position position="130"/>
    </location>
</feature>
<evidence type="ECO:0000256" key="3">
    <source>
        <dbReference type="ARBA" id="ARBA00023175"/>
    </source>
</evidence>
<dbReference type="EMBL" id="CYKH01000327">
    <property type="protein sequence ID" value="CUF44615.1"/>
    <property type="molecule type" value="Genomic_DNA"/>
</dbReference>
<dbReference type="PRINTS" id="PR00380">
    <property type="entry name" value="KINESINHEAVY"/>
</dbReference>
<evidence type="ECO:0000313" key="7">
    <source>
        <dbReference type="Proteomes" id="UP000051952"/>
    </source>
</evidence>
<dbReference type="InterPro" id="IPR027640">
    <property type="entry name" value="Kinesin-like_fam"/>
</dbReference>
<dbReference type="GO" id="GO:0005874">
    <property type="term" value="C:microtubule"/>
    <property type="evidence" value="ECO:0007669"/>
    <property type="project" value="UniProtKB-KW"/>
</dbReference>